<comment type="similarity">
    <text evidence="1">Belongs to the cycloisomerase 2 family.</text>
</comment>
<dbReference type="InterPro" id="IPR015943">
    <property type="entry name" value="WD40/YVTN_repeat-like_dom_sf"/>
</dbReference>
<dbReference type="EMBL" id="FUWY01000002">
    <property type="protein sequence ID" value="SJZ51194.1"/>
    <property type="molecule type" value="Genomic_DNA"/>
</dbReference>
<organism evidence="2 3">
    <name type="scientific">Anaerorhabdus furcosa</name>
    <dbReference type="NCBI Taxonomy" id="118967"/>
    <lineage>
        <taxon>Bacteria</taxon>
        <taxon>Bacillati</taxon>
        <taxon>Bacillota</taxon>
        <taxon>Erysipelotrichia</taxon>
        <taxon>Erysipelotrichales</taxon>
        <taxon>Erysipelotrichaceae</taxon>
        <taxon>Anaerorhabdus</taxon>
    </lineage>
</organism>
<accession>A0A1T4L985</accession>
<dbReference type="InterPro" id="IPR011048">
    <property type="entry name" value="Haem_d1_sf"/>
</dbReference>
<proteinExistence type="inferred from homology"/>
<dbReference type="PANTHER" id="PTHR30344">
    <property type="entry name" value="6-PHOSPHOGLUCONOLACTONASE-RELATED"/>
    <property type="match status" value="1"/>
</dbReference>
<dbReference type="InterPro" id="IPR019405">
    <property type="entry name" value="Lactonase_7-beta_prop"/>
</dbReference>
<dbReference type="AlphaFoldDB" id="A0A1T4L985"/>
<dbReference type="Pfam" id="PF10282">
    <property type="entry name" value="Lactonase"/>
    <property type="match status" value="1"/>
</dbReference>
<evidence type="ECO:0000313" key="3">
    <source>
        <dbReference type="Proteomes" id="UP000243297"/>
    </source>
</evidence>
<sequence length="319" mass="35926">MITGYVGTYTSDLSEGIYKIGLDENNGHLEEPILFKKIKNSKYLVFVNDLLYSLYDDENGSGVMVIGKDGITLASLIFEKVTSAHIAVKGNTIYTANYHEGTISKLHYENEKLTFIKKYTVQRKAGCHQVIFFKDMILVPCLFMDKVFIFDEDLNLINEIMLPKGSGPRHGVISTDDTRLYILTELSNELFTFDYANNHFHQVQQLSILPNYETHKEGSAALRISRNGRKLYASTRGVDLITVIDIGAEIPKIIQYESAGGNHPRDILDVANDRYLLVLNRFSNELLSYRLNEGRIGVVSSKVKLPEGVSIAMEGDLND</sequence>
<keyword evidence="3" id="KW-1185">Reference proteome</keyword>
<dbReference type="Proteomes" id="UP000243297">
    <property type="component" value="Unassembled WGS sequence"/>
</dbReference>
<reference evidence="3" key="1">
    <citation type="submission" date="2017-02" db="EMBL/GenBank/DDBJ databases">
        <authorList>
            <person name="Varghese N."/>
            <person name="Submissions S."/>
        </authorList>
    </citation>
    <scope>NUCLEOTIDE SEQUENCE [LARGE SCALE GENOMIC DNA]</scope>
    <source>
        <strain evidence="3">ATCC 25662</strain>
    </source>
</reference>
<dbReference type="Gene3D" id="2.130.10.10">
    <property type="entry name" value="YVTN repeat-like/Quinoprotein amine dehydrogenase"/>
    <property type="match status" value="1"/>
</dbReference>
<dbReference type="STRING" id="118967.SAMN02745191_0794"/>
<name>A0A1T4L985_9FIRM</name>
<dbReference type="RefSeq" id="WP_159443711.1">
    <property type="nucleotide sequence ID" value="NZ_FUWY01000002.1"/>
</dbReference>
<evidence type="ECO:0000256" key="1">
    <source>
        <dbReference type="ARBA" id="ARBA00005564"/>
    </source>
</evidence>
<dbReference type="PANTHER" id="PTHR30344:SF1">
    <property type="entry name" value="6-PHOSPHOGLUCONOLACTONASE"/>
    <property type="match status" value="1"/>
</dbReference>
<evidence type="ECO:0000313" key="2">
    <source>
        <dbReference type="EMBL" id="SJZ51194.1"/>
    </source>
</evidence>
<dbReference type="SUPFAM" id="SSF51004">
    <property type="entry name" value="C-terminal (heme d1) domain of cytochrome cd1-nitrite reductase"/>
    <property type="match status" value="1"/>
</dbReference>
<dbReference type="OrthoDB" id="9790815at2"/>
<gene>
    <name evidence="2" type="ORF">SAMN02745191_0794</name>
</gene>
<dbReference type="GO" id="GO:0017057">
    <property type="term" value="F:6-phosphogluconolactonase activity"/>
    <property type="evidence" value="ECO:0007669"/>
    <property type="project" value="TreeGrafter"/>
</dbReference>
<dbReference type="InterPro" id="IPR050282">
    <property type="entry name" value="Cycloisomerase_2"/>
</dbReference>
<protein>
    <submittedName>
        <fullName evidence="2">Lactonase, 7-bladed beta-propeller</fullName>
    </submittedName>
</protein>